<dbReference type="EMBL" id="JANBPK010000714">
    <property type="protein sequence ID" value="KAJ2934618.1"/>
    <property type="molecule type" value="Genomic_DNA"/>
</dbReference>
<sequence length="59" mass="6588">MDSSVDPLAAMQTKIVEWPRDLKEIESLIKRAESQVKNLSIDIATAESEYFLSKCCAPS</sequence>
<accession>A0A9W8JJ45</accession>
<feature type="coiled-coil region" evidence="1">
    <location>
        <begin position="22"/>
        <end position="49"/>
    </location>
</feature>
<organism evidence="2 3">
    <name type="scientific">Candolleomyces eurysporus</name>
    <dbReference type="NCBI Taxonomy" id="2828524"/>
    <lineage>
        <taxon>Eukaryota</taxon>
        <taxon>Fungi</taxon>
        <taxon>Dikarya</taxon>
        <taxon>Basidiomycota</taxon>
        <taxon>Agaricomycotina</taxon>
        <taxon>Agaricomycetes</taxon>
        <taxon>Agaricomycetidae</taxon>
        <taxon>Agaricales</taxon>
        <taxon>Agaricineae</taxon>
        <taxon>Psathyrellaceae</taxon>
        <taxon>Candolleomyces</taxon>
    </lineage>
</organism>
<evidence type="ECO:0000313" key="2">
    <source>
        <dbReference type="EMBL" id="KAJ2934618.1"/>
    </source>
</evidence>
<dbReference type="AlphaFoldDB" id="A0A9W8JJ45"/>
<proteinExistence type="predicted"/>
<feature type="non-terminal residue" evidence="2">
    <location>
        <position position="1"/>
    </location>
</feature>
<protein>
    <submittedName>
        <fullName evidence="2">Uncharacterized protein</fullName>
    </submittedName>
</protein>
<dbReference type="Proteomes" id="UP001140091">
    <property type="component" value="Unassembled WGS sequence"/>
</dbReference>
<name>A0A9W8JJ45_9AGAR</name>
<reference evidence="2" key="1">
    <citation type="submission" date="2022-06" db="EMBL/GenBank/DDBJ databases">
        <title>Genome Sequence of Candolleomyces eurysporus.</title>
        <authorList>
            <person name="Buettner E."/>
        </authorList>
    </citation>
    <scope>NUCLEOTIDE SEQUENCE</scope>
    <source>
        <strain evidence="2">VTCC 930004</strain>
    </source>
</reference>
<keyword evidence="3" id="KW-1185">Reference proteome</keyword>
<evidence type="ECO:0000313" key="3">
    <source>
        <dbReference type="Proteomes" id="UP001140091"/>
    </source>
</evidence>
<evidence type="ECO:0000256" key="1">
    <source>
        <dbReference type="SAM" id="Coils"/>
    </source>
</evidence>
<comment type="caution">
    <text evidence="2">The sequence shown here is derived from an EMBL/GenBank/DDBJ whole genome shotgun (WGS) entry which is preliminary data.</text>
</comment>
<keyword evidence="1" id="KW-0175">Coiled coil</keyword>
<gene>
    <name evidence="2" type="ORF">H1R20_g2474</name>
</gene>